<proteinExistence type="predicted"/>
<dbReference type="EMBL" id="LAZR01055623">
    <property type="protein sequence ID" value="KKK75962.1"/>
    <property type="molecule type" value="Genomic_DNA"/>
</dbReference>
<evidence type="ECO:0000256" key="1">
    <source>
        <dbReference type="SAM" id="Phobius"/>
    </source>
</evidence>
<keyword evidence="1" id="KW-0812">Transmembrane</keyword>
<organism evidence="2">
    <name type="scientific">marine sediment metagenome</name>
    <dbReference type="NCBI Taxonomy" id="412755"/>
    <lineage>
        <taxon>unclassified sequences</taxon>
        <taxon>metagenomes</taxon>
        <taxon>ecological metagenomes</taxon>
    </lineage>
</organism>
<comment type="caution">
    <text evidence="2">The sequence shown here is derived from an EMBL/GenBank/DDBJ whole genome shotgun (WGS) entry which is preliminary data.</text>
</comment>
<keyword evidence="1" id="KW-1133">Transmembrane helix</keyword>
<feature type="transmembrane region" description="Helical" evidence="1">
    <location>
        <begin position="6"/>
        <end position="26"/>
    </location>
</feature>
<accession>A0A0F8Y3I5</accession>
<sequence length="136" mass="15201">MILTLTIQIGAILLLTASILLLYSLLKPRRVGGKLTITGMIDPTRLVLSEPIAMTGKLTIGGFLDPTPLVLSDPTVKVWQPNSNVLRATIARRGEVIECYRRPTSSHWFRYDNHIALPTPESNLLNREARRLEQSN</sequence>
<gene>
    <name evidence="2" type="ORF">LCGC14_2868460</name>
</gene>
<keyword evidence="1" id="KW-0472">Membrane</keyword>
<dbReference type="AlphaFoldDB" id="A0A0F8Y3I5"/>
<protein>
    <submittedName>
        <fullName evidence="2">Uncharacterized protein</fullName>
    </submittedName>
</protein>
<name>A0A0F8Y3I5_9ZZZZ</name>
<reference evidence="2" key="1">
    <citation type="journal article" date="2015" name="Nature">
        <title>Complex archaea that bridge the gap between prokaryotes and eukaryotes.</title>
        <authorList>
            <person name="Spang A."/>
            <person name="Saw J.H."/>
            <person name="Jorgensen S.L."/>
            <person name="Zaremba-Niedzwiedzka K."/>
            <person name="Martijn J."/>
            <person name="Lind A.E."/>
            <person name="van Eijk R."/>
            <person name="Schleper C."/>
            <person name="Guy L."/>
            <person name="Ettema T.J."/>
        </authorList>
    </citation>
    <scope>NUCLEOTIDE SEQUENCE</scope>
</reference>
<evidence type="ECO:0000313" key="2">
    <source>
        <dbReference type="EMBL" id="KKK75962.1"/>
    </source>
</evidence>